<dbReference type="EMBL" id="ML987207">
    <property type="protein sequence ID" value="KAF2242673.1"/>
    <property type="molecule type" value="Genomic_DNA"/>
</dbReference>
<feature type="region of interest" description="Disordered" evidence="1">
    <location>
        <begin position="1"/>
        <end position="22"/>
    </location>
</feature>
<sequence length="214" mass="23428">MGRPPSKNKAKKQQSQPADSDNFISRKAGDLSAFITAIYTLPPAQKALRTKILSFNAWADWPSHSDVRNGLGAMALKTGDNSVLKRANAALRAAVAKYGERDLVPQKEILDVYVDVLSRCANVQTIEIPAEWAGAFEWKEGQFLKVDRGSKKVVEGGRRIRWGPPVDLEQSEEESEEDEEAGEERGEGMEWVLFGYGVYGAASVLSGKSSALSL</sequence>
<feature type="compositionally biased region" description="Acidic residues" evidence="1">
    <location>
        <begin position="169"/>
        <end position="182"/>
    </location>
</feature>
<evidence type="ECO:0000313" key="2">
    <source>
        <dbReference type="EMBL" id="KAF2242673.1"/>
    </source>
</evidence>
<evidence type="ECO:0000256" key="1">
    <source>
        <dbReference type="SAM" id="MobiDB-lite"/>
    </source>
</evidence>
<dbReference type="Proteomes" id="UP000800094">
    <property type="component" value="Unassembled WGS sequence"/>
</dbReference>
<dbReference type="RefSeq" id="XP_033677677.1">
    <property type="nucleotide sequence ID" value="XM_033834060.1"/>
</dbReference>
<dbReference type="AlphaFoldDB" id="A0A6A6HYH7"/>
<reference evidence="2" key="1">
    <citation type="journal article" date="2020" name="Stud. Mycol.">
        <title>101 Dothideomycetes genomes: a test case for predicting lifestyles and emergence of pathogens.</title>
        <authorList>
            <person name="Haridas S."/>
            <person name="Albert R."/>
            <person name="Binder M."/>
            <person name="Bloem J."/>
            <person name="Labutti K."/>
            <person name="Salamov A."/>
            <person name="Andreopoulos B."/>
            <person name="Baker S."/>
            <person name="Barry K."/>
            <person name="Bills G."/>
            <person name="Bluhm B."/>
            <person name="Cannon C."/>
            <person name="Castanera R."/>
            <person name="Culley D."/>
            <person name="Daum C."/>
            <person name="Ezra D."/>
            <person name="Gonzalez J."/>
            <person name="Henrissat B."/>
            <person name="Kuo A."/>
            <person name="Liang C."/>
            <person name="Lipzen A."/>
            <person name="Lutzoni F."/>
            <person name="Magnuson J."/>
            <person name="Mondo S."/>
            <person name="Nolan M."/>
            <person name="Ohm R."/>
            <person name="Pangilinan J."/>
            <person name="Park H.-J."/>
            <person name="Ramirez L."/>
            <person name="Alfaro M."/>
            <person name="Sun H."/>
            <person name="Tritt A."/>
            <person name="Yoshinaga Y."/>
            <person name="Zwiers L.-H."/>
            <person name="Turgeon B."/>
            <person name="Goodwin S."/>
            <person name="Spatafora J."/>
            <person name="Crous P."/>
            <person name="Grigoriev I."/>
        </authorList>
    </citation>
    <scope>NUCLEOTIDE SEQUENCE</scope>
    <source>
        <strain evidence="2">CBS 122368</strain>
    </source>
</reference>
<feature type="compositionally biased region" description="Basic residues" evidence="1">
    <location>
        <begin position="1"/>
        <end position="12"/>
    </location>
</feature>
<organism evidence="2 3">
    <name type="scientific">Trematosphaeria pertusa</name>
    <dbReference type="NCBI Taxonomy" id="390896"/>
    <lineage>
        <taxon>Eukaryota</taxon>
        <taxon>Fungi</taxon>
        <taxon>Dikarya</taxon>
        <taxon>Ascomycota</taxon>
        <taxon>Pezizomycotina</taxon>
        <taxon>Dothideomycetes</taxon>
        <taxon>Pleosporomycetidae</taxon>
        <taxon>Pleosporales</taxon>
        <taxon>Massarineae</taxon>
        <taxon>Trematosphaeriaceae</taxon>
        <taxon>Trematosphaeria</taxon>
    </lineage>
</organism>
<name>A0A6A6HYH7_9PLEO</name>
<proteinExistence type="predicted"/>
<protein>
    <submittedName>
        <fullName evidence="2">Uncharacterized protein</fullName>
    </submittedName>
</protein>
<feature type="region of interest" description="Disordered" evidence="1">
    <location>
        <begin position="163"/>
        <end position="186"/>
    </location>
</feature>
<feature type="compositionally biased region" description="Polar residues" evidence="1">
    <location>
        <begin position="13"/>
        <end position="22"/>
    </location>
</feature>
<dbReference type="GeneID" id="54587390"/>
<gene>
    <name evidence="2" type="ORF">BU26DRAFT_570736</name>
</gene>
<evidence type="ECO:0000313" key="3">
    <source>
        <dbReference type="Proteomes" id="UP000800094"/>
    </source>
</evidence>
<accession>A0A6A6HYH7</accession>
<keyword evidence="3" id="KW-1185">Reference proteome</keyword>